<dbReference type="GO" id="GO:0008800">
    <property type="term" value="F:beta-lactamase activity"/>
    <property type="evidence" value="ECO:0007669"/>
    <property type="project" value="InterPro"/>
</dbReference>
<dbReference type="InterPro" id="IPR045155">
    <property type="entry name" value="Beta-lactam_cat"/>
</dbReference>
<dbReference type="SUPFAM" id="SSF56601">
    <property type="entry name" value="beta-lactamase/transpeptidase-like"/>
    <property type="match status" value="1"/>
</dbReference>
<dbReference type="GO" id="GO:0046677">
    <property type="term" value="P:response to antibiotic"/>
    <property type="evidence" value="ECO:0007669"/>
    <property type="project" value="InterPro"/>
</dbReference>
<feature type="non-terminal residue" evidence="3">
    <location>
        <position position="245"/>
    </location>
</feature>
<sequence length="245" mass="26367">MRLLPVGLLAMPLACLLLAAGCDGNGTIEPTVGITPRSEPTPVLTATPDPRAAPALATPEPVPTVHLPEVRSLEYLVTDLPVPPLPATFAPSQEDPELVTLIGTALSSYDGEFSVVVWNLKDGRSASVNQGQVYYAASLFKLALLLEAYRQRDAGEVDFAELLTLEEEYVEYDFGTLKYLELEEGDMLTVADALKAMIIVSDTPTAVMIQDVVNPVRVEQTLRSLGIDDMSVLTSELPTTAHDMA</sequence>
<gene>
    <name evidence="3" type="ORF">LCGC14_2214630</name>
</gene>
<name>A0A0F9DCY1_9ZZZZ</name>
<dbReference type="InterPro" id="IPR012338">
    <property type="entry name" value="Beta-lactam/transpept-like"/>
</dbReference>
<evidence type="ECO:0000313" key="3">
    <source>
        <dbReference type="EMBL" id="KKL59509.1"/>
    </source>
</evidence>
<dbReference type="EMBL" id="LAZR01029460">
    <property type="protein sequence ID" value="KKL59509.1"/>
    <property type="molecule type" value="Genomic_DNA"/>
</dbReference>
<dbReference type="PANTHER" id="PTHR35333">
    <property type="entry name" value="BETA-LACTAMASE"/>
    <property type="match status" value="1"/>
</dbReference>
<evidence type="ECO:0000259" key="2">
    <source>
        <dbReference type="Pfam" id="PF13354"/>
    </source>
</evidence>
<proteinExistence type="predicted"/>
<dbReference type="PROSITE" id="PS51257">
    <property type="entry name" value="PROKAR_LIPOPROTEIN"/>
    <property type="match status" value="1"/>
</dbReference>
<evidence type="ECO:0000256" key="1">
    <source>
        <dbReference type="SAM" id="MobiDB-lite"/>
    </source>
</evidence>
<feature type="domain" description="Beta-lactamase class A catalytic" evidence="2">
    <location>
        <begin position="114"/>
        <end position="244"/>
    </location>
</feature>
<dbReference type="AlphaFoldDB" id="A0A0F9DCY1"/>
<organism evidence="3">
    <name type="scientific">marine sediment metagenome</name>
    <dbReference type="NCBI Taxonomy" id="412755"/>
    <lineage>
        <taxon>unclassified sequences</taxon>
        <taxon>metagenomes</taxon>
        <taxon>ecological metagenomes</taxon>
    </lineage>
</organism>
<accession>A0A0F9DCY1</accession>
<dbReference type="Gene3D" id="3.40.710.10">
    <property type="entry name" value="DD-peptidase/beta-lactamase superfamily"/>
    <property type="match status" value="1"/>
</dbReference>
<dbReference type="GO" id="GO:0030655">
    <property type="term" value="P:beta-lactam antibiotic catabolic process"/>
    <property type="evidence" value="ECO:0007669"/>
    <property type="project" value="InterPro"/>
</dbReference>
<feature type="region of interest" description="Disordered" evidence="1">
    <location>
        <begin position="31"/>
        <end position="56"/>
    </location>
</feature>
<protein>
    <recommendedName>
        <fullName evidence="2">Beta-lactamase class A catalytic domain-containing protein</fullName>
    </recommendedName>
</protein>
<comment type="caution">
    <text evidence="3">The sequence shown here is derived from an EMBL/GenBank/DDBJ whole genome shotgun (WGS) entry which is preliminary data.</text>
</comment>
<dbReference type="InterPro" id="IPR000871">
    <property type="entry name" value="Beta-lactam_class-A"/>
</dbReference>
<reference evidence="3" key="1">
    <citation type="journal article" date="2015" name="Nature">
        <title>Complex archaea that bridge the gap between prokaryotes and eukaryotes.</title>
        <authorList>
            <person name="Spang A."/>
            <person name="Saw J.H."/>
            <person name="Jorgensen S.L."/>
            <person name="Zaremba-Niedzwiedzka K."/>
            <person name="Martijn J."/>
            <person name="Lind A.E."/>
            <person name="van Eijk R."/>
            <person name="Schleper C."/>
            <person name="Guy L."/>
            <person name="Ettema T.J."/>
        </authorList>
    </citation>
    <scope>NUCLEOTIDE SEQUENCE</scope>
</reference>
<dbReference type="PANTHER" id="PTHR35333:SF3">
    <property type="entry name" value="BETA-LACTAMASE-TYPE TRANSPEPTIDASE FOLD CONTAINING PROTEIN"/>
    <property type="match status" value="1"/>
</dbReference>
<dbReference type="Pfam" id="PF13354">
    <property type="entry name" value="Beta-lactamase2"/>
    <property type="match status" value="1"/>
</dbReference>